<organism evidence="1 2">
    <name type="scientific">Corynebacterium urealyticum</name>
    <dbReference type="NCBI Taxonomy" id="43771"/>
    <lineage>
        <taxon>Bacteria</taxon>
        <taxon>Bacillati</taxon>
        <taxon>Actinomycetota</taxon>
        <taxon>Actinomycetes</taxon>
        <taxon>Mycobacteriales</taxon>
        <taxon>Corynebacteriaceae</taxon>
        <taxon>Corynebacterium</taxon>
    </lineage>
</organism>
<dbReference type="EMBL" id="QFNY01000075">
    <property type="protein sequence ID" value="PZP01367.1"/>
    <property type="molecule type" value="Genomic_DNA"/>
</dbReference>
<dbReference type="AlphaFoldDB" id="A0A2W5B7M1"/>
<proteinExistence type="predicted"/>
<accession>A0A2W5B7M1</accession>
<reference evidence="1 2" key="1">
    <citation type="submission" date="2017-11" db="EMBL/GenBank/DDBJ databases">
        <title>Infants hospitalized years apart are colonized by the same room-sourced microbial strains.</title>
        <authorList>
            <person name="Brooks B."/>
            <person name="Olm M.R."/>
            <person name="Firek B.A."/>
            <person name="Baker R."/>
            <person name="Thomas B.C."/>
            <person name="Morowitz M.J."/>
            <person name="Banfield J.F."/>
        </authorList>
    </citation>
    <scope>NUCLEOTIDE SEQUENCE [LARGE SCALE GENOMIC DNA]</scope>
    <source>
        <strain evidence="1">S2_012_000_R3_87</strain>
    </source>
</reference>
<evidence type="ECO:0000313" key="2">
    <source>
        <dbReference type="Proteomes" id="UP000249451"/>
    </source>
</evidence>
<dbReference type="Proteomes" id="UP000249451">
    <property type="component" value="Unassembled WGS sequence"/>
</dbReference>
<evidence type="ECO:0000313" key="1">
    <source>
        <dbReference type="EMBL" id="PZP01367.1"/>
    </source>
</evidence>
<protein>
    <submittedName>
        <fullName evidence="1">Uncharacterized protein</fullName>
    </submittedName>
</protein>
<name>A0A2W5B7M1_9CORY</name>
<comment type="caution">
    <text evidence="1">The sequence shown here is derived from an EMBL/GenBank/DDBJ whole genome shotgun (WGS) entry which is preliminary data.</text>
</comment>
<gene>
    <name evidence="1" type="ORF">DI609_04290</name>
</gene>
<sequence>MIPDNLTFVTFYRARLDPLDLYRMDDILNHDGPACYDTPVASLATHFREISPETDWGTDITDYCEEVGLESDSTIIMAAKFKARTGPCNIFVNLVSAYGSMDRGRRVSFSTEVDKRTNASLQACSMGSAWQKPESTGVVDLGTMQTKCSPDIAYELATREKPLVIPTNILFKNFGKWQCGPDASLDCAPDATAEKVEGFTQVSWLSAPWAASPPPAPGVDATYDFARATEEDNPAAIMSSIVQGDGYVPQVDFVSPED</sequence>